<evidence type="ECO:0000313" key="6">
    <source>
        <dbReference type="EMBL" id="MBT2989942.1"/>
    </source>
</evidence>
<dbReference type="InterPro" id="IPR002052">
    <property type="entry name" value="DNA_methylase_N6_adenine_CS"/>
</dbReference>
<evidence type="ECO:0000313" key="7">
    <source>
        <dbReference type="Proteomes" id="UP000770889"/>
    </source>
</evidence>
<dbReference type="PRINTS" id="PR00507">
    <property type="entry name" value="N12N6MTFRASE"/>
</dbReference>
<dbReference type="PANTHER" id="PTHR42998">
    <property type="entry name" value="TYPE I RESTRICTION ENZYME HINDVIIP M PROTEIN-RELATED"/>
    <property type="match status" value="1"/>
</dbReference>
<evidence type="ECO:0000256" key="1">
    <source>
        <dbReference type="ARBA" id="ARBA00006594"/>
    </source>
</evidence>
<dbReference type="InterPro" id="IPR003356">
    <property type="entry name" value="DNA_methylase_A-5"/>
</dbReference>
<evidence type="ECO:0000256" key="3">
    <source>
        <dbReference type="ARBA" id="ARBA00022679"/>
    </source>
</evidence>
<reference evidence="6 7" key="1">
    <citation type="submission" date="2021-05" db="EMBL/GenBank/DDBJ databases">
        <title>Genetic and Functional Diversity in Clade A Lucinid endosymbionts from the Bahamas.</title>
        <authorList>
            <person name="Giani N.M."/>
            <person name="Engel A.S."/>
            <person name="Campbell B.J."/>
        </authorList>
    </citation>
    <scope>NUCLEOTIDE SEQUENCE [LARGE SCALE GENOMIC DNA]</scope>
    <source>
        <strain evidence="6">LUC16012Gg_MoonRockCtena</strain>
    </source>
</reference>
<evidence type="ECO:0000256" key="2">
    <source>
        <dbReference type="ARBA" id="ARBA00022603"/>
    </source>
</evidence>
<comment type="similarity">
    <text evidence="1">Belongs to the N(4)/N(6)-methyltransferase family.</text>
</comment>
<evidence type="ECO:0000259" key="5">
    <source>
        <dbReference type="Pfam" id="PF02384"/>
    </source>
</evidence>
<dbReference type="PANTHER" id="PTHR42998:SF1">
    <property type="entry name" value="TYPE I RESTRICTION ENZYME HINDI METHYLASE SUBUNIT"/>
    <property type="match status" value="1"/>
</dbReference>
<sequence>MMAKNRKDYDRGRVLQSAISVLQEELGYETVEEERIGEEVCAVARRQGHPAVVVFVPDVEGPIRPEDQELAQELGASIEGVADYVWATSSGKRDDGYIFCWLQGQECQVSTVPENKSASSIEEPKSAYHPKADPLGFKKLQREFDELHERIYAAREPVDGANDLTAQLCKCIFLKMHLERDPDFRTQAGSPLLEEVFQEEYIRQHGAEAVAEIKHAFEVARSLPEYNVKDDVGRSFEIFDQADFIKFRKPETYAEIARILNAHRLTSPDETGIEDDILGRAFDVMLRAKFESKGGMGIYLTPQQVRDAMVQIAFHDILTDDPGLITRQESGTGAVEFRVCDPCCGSGGFLVTGMREVRKQVNKLLGLSEQQRSTLLGRIFSEGFEGADSSPNMILLARINMALHGDAKPRVFRVSNSLTTDTFLPESFDLILTNPPFKKGGIKTSEQPDLMKAFRSDVIDGVPRMAGDGLALGAKPDSKGLWKPVGSVDPAVLFIDRCLQLLKPGGRLLIVLPDGILCNSGDRYVREYLMGRKDDATGHFIGGKAIVKAVISLPPVTFQLSGAGAKTSFVYLQKKRPGDEQGSVFMAVAEGVGFDVKQNKEVLTGENDLVRILEAYKAGPPTLQEDKV</sequence>
<accession>A0A944QUA9</accession>
<feature type="domain" description="DNA methylase adenine-specific" evidence="5">
    <location>
        <begin position="493"/>
        <end position="618"/>
    </location>
</feature>
<dbReference type="InterPro" id="IPR052916">
    <property type="entry name" value="Type-I_RE_MTase_Subunit"/>
</dbReference>
<dbReference type="EMBL" id="JAHHGM010000012">
    <property type="protein sequence ID" value="MBT2989942.1"/>
    <property type="molecule type" value="Genomic_DNA"/>
</dbReference>
<evidence type="ECO:0000256" key="4">
    <source>
        <dbReference type="ARBA" id="ARBA00022747"/>
    </source>
</evidence>
<dbReference type="CDD" id="cd02440">
    <property type="entry name" value="AdoMet_MTases"/>
    <property type="match status" value="1"/>
</dbReference>
<dbReference type="GO" id="GO:0003677">
    <property type="term" value="F:DNA binding"/>
    <property type="evidence" value="ECO:0007669"/>
    <property type="project" value="InterPro"/>
</dbReference>
<gene>
    <name evidence="6" type="ORF">KME65_13390</name>
</gene>
<dbReference type="Pfam" id="PF02384">
    <property type="entry name" value="N6_Mtase"/>
    <property type="match status" value="2"/>
</dbReference>
<dbReference type="Gene3D" id="3.40.50.150">
    <property type="entry name" value="Vaccinia Virus protein VP39"/>
    <property type="match status" value="1"/>
</dbReference>
<dbReference type="InterPro" id="IPR029063">
    <property type="entry name" value="SAM-dependent_MTases_sf"/>
</dbReference>
<comment type="caution">
    <text evidence="6">The sequence shown here is derived from an EMBL/GenBank/DDBJ whole genome shotgun (WGS) entry which is preliminary data.</text>
</comment>
<dbReference type="GO" id="GO:0008170">
    <property type="term" value="F:N-methyltransferase activity"/>
    <property type="evidence" value="ECO:0007669"/>
    <property type="project" value="InterPro"/>
</dbReference>
<proteinExistence type="inferred from homology"/>
<dbReference type="SUPFAM" id="SSF53335">
    <property type="entry name" value="S-adenosyl-L-methionine-dependent methyltransferases"/>
    <property type="match status" value="1"/>
</dbReference>
<protein>
    <submittedName>
        <fullName evidence="6">SAM-dependent methyltransferase</fullName>
    </submittedName>
</protein>
<dbReference type="AlphaFoldDB" id="A0A944QUA9"/>
<keyword evidence="2 6" id="KW-0489">Methyltransferase</keyword>
<name>A0A944QUA9_9GAMM</name>
<keyword evidence="4" id="KW-0680">Restriction system</keyword>
<keyword evidence="3" id="KW-0808">Transferase</keyword>
<dbReference type="GO" id="GO:0032259">
    <property type="term" value="P:methylation"/>
    <property type="evidence" value="ECO:0007669"/>
    <property type="project" value="UniProtKB-KW"/>
</dbReference>
<dbReference type="GO" id="GO:0009307">
    <property type="term" value="P:DNA restriction-modification system"/>
    <property type="evidence" value="ECO:0007669"/>
    <property type="project" value="UniProtKB-KW"/>
</dbReference>
<organism evidence="6 7">
    <name type="scientific">Candidatus Thiodiazotropha taylori</name>
    <dbReference type="NCBI Taxonomy" id="2792791"/>
    <lineage>
        <taxon>Bacteria</taxon>
        <taxon>Pseudomonadati</taxon>
        <taxon>Pseudomonadota</taxon>
        <taxon>Gammaproteobacteria</taxon>
        <taxon>Chromatiales</taxon>
        <taxon>Sedimenticolaceae</taxon>
        <taxon>Candidatus Thiodiazotropha</taxon>
    </lineage>
</organism>
<dbReference type="PROSITE" id="PS00092">
    <property type="entry name" value="N6_MTASE"/>
    <property type="match status" value="1"/>
</dbReference>
<dbReference type="Proteomes" id="UP000770889">
    <property type="component" value="Unassembled WGS sequence"/>
</dbReference>
<feature type="domain" description="DNA methylase adenine-specific" evidence="5">
    <location>
        <begin position="275"/>
        <end position="440"/>
    </location>
</feature>